<dbReference type="AlphaFoldDB" id="A0A0A9JT48"/>
<evidence type="ECO:0000313" key="2">
    <source>
        <dbReference type="EMBL" id="JAE03404.1"/>
    </source>
</evidence>
<dbReference type="EMBL" id="GBRH01194492">
    <property type="protein sequence ID" value="JAE03404.1"/>
    <property type="molecule type" value="Transcribed_RNA"/>
</dbReference>
<feature type="region of interest" description="Disordered" evidence="1">
    <location>
        <begin position="27"/>
        <end position="63"/>
    </location>
</feature>
<organism evidence="2">
    <name type="scientific">Arundo donax</name>
    <name type="common">Giant reed</name>
    <name type="synonym">Donax arundinaceus</name>
    <dbReference type="NCBI Taxonomy" id="35708"/>
    <lineage>
        <taxon>Eukaryota</taxon>
        <taxon>Viridiplantae</taxon>
        <taxon>Streptophyta</taxon>
        <taxon>Embryophyta</taxon>
        <taxon>Tracheophyta</taxon>
        <taxon>Spermatophyta</taxon>
        <taxon>Magnoliopsida</taxon>
        <taxon>Liliopsida</taxon>
        <taxon>Poales</taxon>
        <taxon>Poaceae</taxon>
        <taxon>PACMAD clade</taxon>
        <taxon>Arundinoideae</taxon>
        <taxon>Arundineae</taxon>
        <taxon>Arundo</taxon>
    </lineage>
</organism>
<reference evidence="2" key="2">
    <citation type="journal article" date="2015" name="Data Brief">
        <title>Shoot transcriptome of the giant reed, Arundo donax.</title>
        <authorList>
            <person name="Barrero R.A."/>
            <person name="Guerrero F.D."/>
            <person name="Moolhuijzen P."/>
            <person name="Goolsby J.A."/>
            <person name="Tidwell J."/>
            <person name="Bellgard S.E."/>
            <person name="Bellgard M.I."/>
        </authorList>
    </citation>
    <scope>NUCLEOTIDE SEQUENCE</scope>
    <source>
        <tissue evidence="2">Shoot tissue taken approximately 20 cm above the soil surface</tissue>
    </source>
</reference>
<sequence>MLLPSNESTAPSTSSLKIGWSRSRWGTQVAGANTTPKIPQRPGEAPKRYSSCVISPSPHRRCR</sequence>
<evidence type="ECO:0000256" key="1">
    <source>
        <dbReference type="SAM" id="MobiDB-lite"/>
    </source>
</evidence>
<name>A0A0A9JT48_ARUDO</name>
<feature type="compositionally biased region" description="Polar residues" evidence="1">
    <location>
        <begin position="27"/>
        <end position="37"/>
    </location>
</feature>
<proteinExistence type="predicted"/>
<protein>
    <submittedName>
        <fullName evidence="2">Uncharacterized protein</fullName>
    </submittedName>
</protein>
<reference evidence="2" key="1">
    <citation type="submission" date="2014-09" db="EMBL/GenBank/DDBJ databases">
        <authorList>
            <person name="Magalhaes I.L.F."/>
            <person name="Oliveira U."/>
            <person name="Santos F.R."/>
            <person name="Vidigal T.H.D.A."/>
            <person name="Brescovit A.D."/>
            <person name="Santos A.J."/>
        </authorList>
    </citation>
    <scope>NUCLEOTIDE SEQUENCE</scope>
    <source>
        <tissue evidence="2">Shoot tissue taken approximately 20 cm above the soil surface</tissue>
    </source>
</reference>
<accession>A0A0A9JT48</accession>